<dbReference type="OrthoDB" id="4522767at2"/>
<dbReference type="EMBL" id="AOUO01000099">
    <property type="protein sequence ID" value="EOD68971.1"/>
    <property type="molecule type" value="Genomic_DNA"/>
</dbReference>
<proteinExistence type="predicted"/>
<accession>R1I8Y4</accession>
<sequence>MTDDPGAERRRLTAEANQLKARALELRAAGRDEEAFPLWDRITEINRWYRRMLPAVTVARSPDTGEVVQWPLDTYGLDGKFWAYDATIRRLPTSVPPTWLAMAGAMRLADPVEDTPFTAVPGPGVPFVVPRILAAPGVRAVLAEVPVGRHTGWTISYFGPEPEGVPLINLWGTHDYPVYVPGEPRGWATAAADVADYDFELAGWLESGKLLWLEPGDESASLREGADGCPFLDLPGERLIAVVTNGSVRRVEALG</sequence>
<evidence type="ECO:0000313" key="1">
    <source>
        <dbReference type="EMBL" id="EOD68971.1"/>
    </source>
</evidence>
<keyword evidence="2" id="KW-1185">Reference proteome</keyword>
<comment type="caution">
    <text evidence="1">The sequence shown here is derived from an EMBL/GenBank/DDBJ whole genome shotgun (WGS) entry which is preliminary data.</text>
</comment>
<dbReference type="AlphaFoldDB" id="R1I8Y4"/>
<dbReference type="eggNOG" id="ENOG5031EHC">
    <property type="taxonomic scope" value="Bacteria"/>
</dbReference>
<protein>
    <submittedName>
        <fullName evidence="1">Uncharacterized protein</fullName>
    </submittedName>
</protein>
<evidence type="ECO:0000313" key="2">
    <source>
        <dbReference type="Proteomes" id="UP000014139"/>
    </source>
</evidence>
<organism evidence="1 2">
    <name type="scientific">Amycolatopsis vancoresmycina DSM 44592</name>
    <dbReference type="NCBI Taxonomy" id="1292037"/>
    <lineage>
        <taxon>Bacteria</taxon>
        <taxon>Bacillati</taxon>
        <taxon>Actinomycetota</taxon>
        <taxon>Actinomycetes</taxon>
        <taxon>Pseudonocardiales</taxon>
        <taxon>Pseudonocardiaceae</taxon>
        <taxon>Amycolatopsis</taxon>
    </lineage>
</organism>
<reference evidence="1 2" key="1">
    <citation type="submission" date="2013-02" db="EMBL/GenBank/DDBJ databases">
        <title>Draft genome sequence of Amycolatopsis vancoresmycina strain DSM 44592T.</title>
        <authorList>
            <person name="Kumar S."/>
            <person name="Kaur N."/>
            <person name="Kaur C."/>
            <person name="Raghava G.P.S."/>
            <person name="Mayilraj S."/>
        </authorList>
    </citation>
    <scope>NUCLEOTIDE SEQUENCE [LARGE SCALE GENOMIC DNA]</scope>
    <source>
        <strain evidence="1 2">DSM 44592</strain>
    </source>
</reference>
<gene>
    <name evidence="1" type="ORF">H480_08588</name>
</gene>
<dbReference type="PATRIC" id="fig|1292037.4.peg.1656"/>
<dbReference type="RefSeq" id="WP_003067618.1">
    <property type="nucleotide sequence ID" value="NZ_AOUO01000099.1"/>
</dbReference>
<name>R1I8Y4_9PSEU</name>
<dbReference type="Proteomes" id="UP000014139">
    <property type="component" value="Unassembled WGS sequence"/>
</dbReference>